<dbReference type="EMBL" id="LR797083">
    <property type="protein sequence ID" value="CAB4185895.1"/>
    <property type="molecule type" value="Genomic_DNA"/>
</dbReference>
<accession>A0A6J5SP76</accession>
<gene>
    <name evidence="1" type="ORF">UFOVP1143_2</name>
    <name evidence="2" type="ORF">UFOVP1504_20</name>
</gene>
<reference evidence="2" key="1">
    <citation type="submission" date="2020-05" db="EMBL/GenBank/DDBJ databases">
        <authorList>
            <person name="Chiriac C."/>
            <person name="Salcher M."/>
            <person name="Ghai R."/>
            <person name="Kavagutti S V."/>
        </authorList>
    </citation>
    <scope>NUCLEOTIDE SEQUENCE</scope>
</reference>
<evidence type="ECO:0000313" key="1">
    <source>
        <dbReference type="EMBL" id="CAB4185895.1"/>
    </source>
</evidence>
<name>A0A6J5SP76_9CAUD</name>
<sequence>MAKVVEMYVAGLDDLFRSLRALPKEANQELRLESVKIAEQHMLPSWKNAASSYAGNWGPKIAASIRVKRDRVPTLVIGYAKKVYSGGASTVMTRYPSDIGIYGRAGDKARMFGEGTSWMSKRYDYRPQAFREWSDAVEMIVTKWNVKR</sequence>
<protein>
    <submittedName>
        <fullName evidence="2">Uncharacterized protein</fullName>
    </submittedName>
</protein>
<proteinExistence type="predicted"/>
<organism evidence="2">
    <name type="scientific">uncultured Caudovirales phage</name>
    <dbReference type="NCBI Taxonomy" id="2100421"/>
    <lineage>
        <taxon>Viruses</taxon>
        <taxon>Duplodnaviria</taxon>
        <taxon>Heunggongvirae</taxon>
        <taxon>Uroviricota</taxon>
        <taxon>Caudoviricetes</taxon>
        <taxon>Peduoviridae</taxon>
        <taxon>Maltschvirus</taxon>
        <taxon>Maltschvirus maltsch</taxon>
    </lineage>
</organism>
<evidence type="ECO:0000313" key="2">
    <source>
        <dbReference type="EMBL" id="CAB4217223.1"/>
    </source>
</evidence>
<dbReference type="EMBL" id="LR797439">
    <property type="protein sequence ID" value="CAB4217223.1"/>
    <property type="molecule type" value="Genomic_DNA"/>
</dbReference>